<evidence type="ECO:0000313" key="17">
    <source>
        <dbReference type="Proteomes" id="UP000192917"/>
    </source>
</evidence>
<reference evidence="16 17" key="1">
    <citation type="submission" date="2017-04" db="EMBL/GenBank/DDBJ databases">
        <authorList>
            <person name="Afonso C.L."/>
            <person name="Miller P.J."/>
            <person name="Scott M.A."/>
            <person name="Spackman E."/>
            <person name="Goraichik I."/>
            <person name="Dimitrov K.M."/>
            <person name="Suarez D.L."/>
            <person name="Swayne D.E."/>
        </authorList>
    </citation>
    <scope>NUCLEOTIDE SEQUENCE [LARGE SCALE GENOMIC DNA]</scope>
    <source>
        <strain evidence="16 17">USBA 355</strain>
    </source>
</reference>
<evidence type="ECO:0000256" key="2">
    <source>
        <dbReference type="ARBA" id="ARBA00004876"/>
    </source>
</evidence>
<dbReference type="GO" id="GO:0006535">
    <property type="term" value="P:cysteine biosynthetic process from serine"/>
    <property type="evidence" value="ECO:0007669"/>
    <property type="project" value="InterPro"/>
</dbReference>
<evidence type="ECO:0000256" key="10">
    <source>
        <dbReference type="ARBA" id="ARBA00023192"/>
    </source>
</evidence>
<dbReference type="PIRSF" id="PIRSF000441">
    <property type="entry name" value="CysE"/>
    <property type="match status" value="1"/>
</dbReference>
<evidence type="ECO:0000256" key="5">
    <source>
        <dbReference type="ARBA" id="ARBA00018522"/>
    </source>
</evidence>
<evidence type="ECO:0000256" key="8">
    <source>
        <dbReference type="ARBA" id="ARBA00022679"/>
    </source>
</evidence>
<evidence type="ECO:0000256" key="9">
    <source>
        <dbReference type="ARBA" id="ARBA00022737"/>
    </source>
</evidence>
<dbReference type="InterPro" id="IPR011004">
    <property type="entry name" value="Trimer_LpxA-like_sf"/>
</dbReference>
<accession>A0A1Y6C3B8</accession>
<comment type="subcellular location">
    <subcellularLocation>
        <location evidence="1">Cytoplasm</location>
    </subcellularLocation>
</comment>
<dbReference type="AlphaFoldDB" id="A0A1Y6C3B8"/>
<dbReference type="InterPro" id="IPR042122">
    <property type="entry name" value="Ser_AcTrfase_N_sf"/>
</dbReference>
<dbReference type="Gene3D" id="1.10.3130.10">
    <property type="entry name" value="serine acetyltransferase, domain 1"/>
    <property type="match status" value="1"/>
</dbReference>
<dbReference type="InterPro" id="IPR005881">
    <property type="entry name" value="Ser_O-AcTrfase"/>
</dbReference>
<dbReference type="InterPro" id="IPR010493">
    <property type="entry name" value="Ser_AcTrfase_N"/>
</dbReference>
<sequence length="252" mass="27234">MFKTLRAEIDATMARDPAARSAWEVVLCYPGFQAVQLYRIANWAWRRHFFLLARMVSQLGRLLTGIEIHPGATIGQRFFIDHGMGVVIGETAEIGNDVTLYHDVTLGGVAPSVDSDSQRNTKRHPTLEDFVIVGSGAQILGPITVGRCARVGANAVVTKDVPVETTVVGIPARPVRAAEHRETPTFVAYGTPTGDLPDPVARALEGLLDEVQRLRQRVNQLEEDAARHERVAGAPPEAESESEGPGAPAGKC</sequence>
<proteinExistence type="inferred from homology"/>
<evidence type="ECO:0000256" key="13">
    <source>
        <dbReference type="PIRNR" id="PIRNR000441"/>
    </source>
</evidence>
<evidence type="ECO:0000256" key="7">
    <source>
        <dbReference type="ARBA" id="ARBA00022605"/>
    </source>
</evidence>
<evidence type="ECO:0000313" key="16">
    <source>
        <dbReference type="EMBL" id="SMF41033.1"/>
    </source>
</evidence>
<evidence type="ECO:0000256" key="12">
    <source>
        <dbReference type="ARBA" id="ARBA00049486"/>
    </source>
</evidence>
<feature type="region of interest" description="Disordered" evidence="14">
    <location>
        <begin position="220"/>
        <end position="252"/>
    </location>
</feature>
<feature type="compositionally biased region" description="Low complexity" evidence="14">
    <location>
        <begin position="232"/>
        <end position="252"/>
    </location>
</feature>
<feature type="domain" description="Serine acetyltransferase N-terminal" evidence="15">
    <location>
        <begin position="3"/>
        <end position="36"/>
    </location>
</feature>
<keyword evidence="9" id="KW-0677">Repeat</keyword>
<dbReference type="GO" id="GO:0009001">
    <property type="term" value="F:serine O-acetyltransferase activity"/>
    <property type="evidence" value="ECO:0007669"/>
    <property type="project" value="UniProtKB-EC"/>
</dbReference>
<comment type="catalytic activity">
    <reaction evidence="12 13">
        <text>L-serine + acetyl-CoA = O-acetyl-L-serine + CoA</text>
        <dbReference type="Rhea" id="RHEA:24560"/>
        <dbReference type="ChEBI" id="CHEBI:33384"/>
        <dbReference type="ChEBI" id="CHEBI:57287"/>
        <dbReference type="ChEBI" id="CHEBI:57288"/>
        <dbReference type="ChEBI" id="CHEBI:58340"/>
        <dbReference type="EC" id="2.3.1.30"/>
    </reaction>
</comment>
<dbReference type="Proteomes" id="UP000192917">
    <property type="component" value="Unassembled WGS sequence"/>
</dbReference>
<protein>
    <recommendedName>
        <fullName evidence="5 13">Serine acetyltransferase</fullName>
        <ecNumber evidence="4 13">2.3.1.30</ecNumber>
    </recommendedName>
</protein>
<dbReference type="InterPro" id="IPR053376">
    <property type="entry name" value="Serine_acetyltransferase"/>
</dbReference>
<dbReference type="InterPro" id="IPR045304">
    <property type="entry name" value="LbH_SAT"/>
</dbReference>
<dbReference type="EMBL" id="FWZX01000014">
    <property type="protein sequence ID" value="SMF41033.1"/>
    <property type="molecule type" value="Genomic_DNA"/>
</dbReference>
<keyword evidence="17" id="KW-1185">Reference proteome</keyword>
<keyword evidence="11 13" id="KW-0012">Acyltransferase</keyword>
<evidence type="ECO:0000259" key="15">
    <source>
        <dbReference type="Pfam" id="PF06426"/>
    </source>
</evidence>
<comment type="pathway">
    <text evidence="2">Amino-acid biosynthesis; L-cysteine biosynthesis; L-cysteine from L-serine: step 1/2.</text>
</comment>
<dbReference type="FunFam" id="1.10.3130.10:FF:000003">
    <property type="entry name" value="Serine acetyltransferase"/>
    <property type="match status" value="1"/>
</dbReference>
<evidence type="ECO:0000256" key="14">
    <source>
        <dbReference type="SAM" id="MobiDB-lite"/>
    </source>
</evidence>
<dbReference type="STRING" id="560819.SAMN05428998_11467"/>
<evidence type="ECO:0000256" key="3">
    <source>
        <dbReference type="ARBA" id="ARBA00007274"/>
    </source>
</evidence>
<dbReference type="SUPFAM" id="SSF51161">
    <property type="entry name" value="Trimeric LpxA-like enzymes"/>
    <property type="match status" value="1"/>
</dbReference>
<dbReference type="EC" id="2.3.1.30" evidence="4 13"/>
<evidence type="ECO:0000256" key="6">
    <source>
        <dbReference type="ARBA" id="ARBA00022490"/>
    </source>
</evidence>
<dbReference type="PANTHER" id="PTHR42811">
    <property type="entry name" value="SERINE ACETYLTRANSFERASE"/>
    <property type="match status" value="1"/>
</dbReference>
<keyword evidence="6" id="KW-0963">Cytoplasm</keyword>
<dbReference type="UniPathway" id="UPA00136">
    <property type="reaction ID" value="UER00199"/>
</dbReference>
<comment type="similarity">
    <text evidence="3 13">Belongs to the transferase hexapeptide repeat family.</text>
</comment>
<evidence type="ECO:0000256" key="4">
    <source>
        <dbReference type="ARBA" id="ARBA00013266"/>
    </source>
</evidence>
<keyword evidence="7" id="KW-0028">Amino-acid biosynthesis</keyword>
<dbReference type="GO" id="GO:0005737">
    <property type="term" value="C:cytoplasm"/>
    <property type="evidence" value="ECO:0007669"/>
    <property type="project" value="UniProtKB-SubCell"/>
</dbReference>
<evidence type="ECO:0000256" key="11">
    <source>
        <dbReference type="ARBA" id="ARBA00023315"/>
    </source>
</evidence>
<keyword evidence="8 13" id="KW-0808">Transferase</keyword>
<dbReference type="PROSITE" id="PS00101">
    <property type="entry name" value="HEXAPEP_TRANSFERASES"/>
    <property type="match status" value="1"/>
</dbReference>
<dbReference type="Gene3D" id="2.160.10.10">
    <property type="entry name" value="Hexapeptide repeat proteins"/>
    <property type="match status" value="1"/>
</dbReference>
<name>A0A1Y6C3B8_9PROT</name>
<organism evidence="16 17">
    <name type="scientific">Tistlia consotensis USBA 355</name>
    <dbReference type="NCBI Taxonomy" id="560819"/>
    <lineage>
        <taxon>Bacteria</taxon>
        <taxon>Pseudomonadati</taxon>
        <taxon>Pseudomonadota</taxon>
        <taxon>Alphaproteobacteria</taxon>
        <taxon>Rhodospirillales</taxon>
        <taxon>Rhodovibrionaceae</taxon>
        <taxon>Tistlia</taxon>
    </lineage>
</organism>
<dbReference type="NCBIfam" id="TIGR01172">
    <property type="entry name" value="cysE"/>
    <property type="match status" value="1"/>
</dbReference>
<dbReference type="InterPro" id="IPR018357">
    <property type="entry name" value="Hexapep_transf_CS"/>
</dbReference>
<gene>
    <name evidence="16" type="ORF">SAMN05428998_11467</name>
</gene>
<evidence type="ECO:0000256" key="1">
    <source>
        <dbReference type="ARBA" id="ARBA00004496"/>
    </source>
</evidence>
<keyword evidence="10" id="KW-0198">Cysteine biosynthesis</keyword>
<dbReference type="FunFam" id="2.160.10.10:FF:000007">
    <property type="entry name" value="Serine acetyltransferase"/>
    <property type="match status" value="1"/>
</dbReference>
<dbReference type="CDD" id="cd03354">
    <property type="entry name" value="LbH_SAT"/>
    <property type="match status" value="1"/>
</dbReference>
<dbReference type="Pfam" id="PF06426">
    <property type="entry name" value="SATase_N"/>
    <property type="match status" value="1"/>
</dbReference>
<dbReference type="NCBIfam" id="NF041874">
    <property type="entry name" value="EPS_EpsC"/>
    <property type="match status" value="1"/>
</dbReference>